<feature type="transmembrane region" description="Helical" evidence="1">
    <location>
        <begin position="494"/>
        <end position="517"/>
    </location>
</feature>
<evidence type="ECO:0000256" key="1">
    <source>
        <dbReference type="SAM" id="Phobius"/>
    </source>
</evidence>
<evidence type="ECO:0008006" key="3">
    <source>
        <dbReference type="Google" id="ProtNLM"/>
    </source>
</evidence>
<reference evidence="2" key="1">
    <citation type="submission" date="2009-10" db="EMBL/GenBank/DDBJ databases">
        <title>Diversity of trophic interactions inside an arsenic-rich microbial ecosystem.</title>
        <authorList>
            <person name="Bertin P.N."/>
            <person name="Heinrich-Salmeron A."/>
            <person name="Pelletier E."/>
            <person name="Goulhen-Chollet F."/>
            <person name="Arsene-Ploetze F."/>
            <person name="Gallien S."/>
            <person name="Calteau A."/>
            <person name="Vallenet D."/>
            <person name="Casiot C."/>
            <person name="Chane-Woon-Ming B."/>
            <person name="Giloteaux L."/>
            <person name="Barakat M."/>
            <person name="Bonnefoy V."/>
            <person name="Bruneel O."/>
            <person name="Chandler M."/>
            <person name="Cleiss J."/>
            <person name="Duran R."/>
            <person name="Elbaz-Poulichet F."/>
            <person name="Fonknechten N."/>
            <person name="Lauga B."/>
            <person name="Mornico D."/>
            <person name="Ortet P."/>
            <person name="Schaeffer C."/>
            <person name="Siguier P."/>
            <person name="Alexander Thil Smith A."/>
            <person name="Van Dorsselaer A."/>
            <person name="Weissenbach J."/>
            <person name="Medigue C."/>
            <person name="Le Paslier D."/>
        </authorList>
    </citation>
    <scope>NUCLEOTIDE SEQUENCE</scope>
</reference>
<proteinExistence type="predicted"/>
<feature type="transmembrane region" description="Helical" evidence="1">
    <location>
        <begin position="114"/>
        <end position="141"/>
    </location>
</feature>
<keyword evidence="1" id="KW-0812">Transmembrane</keyword>
<dbReference type="InterPro" id="IPR027628">
    <property type="entry name" value="DotA_TraY"/>
</dbReference>
<name>E6QJF3_9ZZZZ</name>
<comment type="caution">
    <text evidence="2">The sequence shown here is derived from an EMBL/GenBank/DDBJ whole genome shotgun (WGS) entry which is preliminary data.</text>
</comment>
<gene>
    <name evidence="2" type="ORF">CARN6_0701</name>
</gene>
<protein>
    <recommendedName>
        <fullName evidence="3">DotA/TraY family protein</fullName>
    </recommendedName>
</protein>
<dbReference type="AlphaFoldDB" id="E6QJF3"/>
<organism evidence="2">
    <name type="scientific">mine drainage metagenome</name>
    <dbReference type="NCBI Taxonomy" id="410659"/>
    <lineage>
        <taxon>unclassified sequences</taxon>
        <taxon>metagenomes</taxon>
        <taxon>ecological metagenomes</taxon>
    </lineage>
</organism>
<sequence>MRTRTYWAFLLLFFVSQTALASGLGIAPATHDLFGQMLEQIVGNHVIPTVAGITKAQVDVWTGSIVSILAWINSTVLFIGGVLASYTIFGSIIKTARSGEVMGNWNEHTIPVRTLMGAAVLLPVPGFAGLSAIQIIVIWLFSFVGIGIADTGWNVIVPNIENNALGSLVVPRQNIRDLAGSVLKAQVCERAVNTTTTHYHLGNLISRSGPTPEVLSDVGKTLVDNPALLLPGMSSLVTGYYVPNYDGYVWGSASASVIAQFSPVLPAAGLTDVCGQLTWESGLKYVAPVGGAAESTGSLLRGAIYKANTQALPTLISSLGGIATIIGNDQTPSSATWNTAIDAYDTALTTTAKAQAQQVFAAGIKRYAASAQKYGFATAGEWFWKINQWNQAAEEALNQSTSGNFVGPSWGQFAGALFSSHYRSEMKRVDNFVDSSHSTALDAGGQPNPTEGGSGTLGALFSKAGVDTVEGIVEAPGGQNPIEHVQAIGTALEVFAGAIFALALAAIGVGAGVDHSALGWAGGAAGGKIGVVLGGLTMHLAMWIFGIGYLLSFFVPLIPYLIWTLTLLTTAILFVELVAAAPIWAVMHMHPEGHEFFGYGSTGYLLATSIVFRPLMMLVGFLAGTGLTYAFAWILNATLGNAVLSAMTNSGGGFMGPMDFLGMAVLYTAFLIIATWKSYELIYLIPDKVMRWANAQGAQTDDANLKNSIQTHGNETQQGNLPGSAVNIHKIASGNPPVPGGKITPQG</sequence>
<feature type="transmembrane region" description="Helical" evidence="1">
    <location>
        <begin position="596"/>
        <end position="623"/>
    </location>
</feature>
<dbReference type="NCBIfam" id="TIGR04346">
    <property type="entry name" value="DotA_TraY"/>
    <property type="match status" value="1"/>
</dbReference>
<dbReference type="EMBL" id="CABQ01000087">
    <property type="protein sequence ID" value="CBI07369.1"/>
    <property type="molecule type" value="Genomic_DNA"/>
</dbReference>
<feature type="transmembrane region" description="Helical" evidence="1">
    <location>
        <begin position="68"/>
        <end position="93"/>
    </location>
</feature>
<feature type="transmembrane region" description="Helical" evidence="1">
    <location>
        <begin position="560"/>
        <end position="584"/>
    </location>
</feature>
<keyword evidence="1" id="KW-0472">Membrane</keyword>
<feature type="transmembrane region" description="Helical" evidence="1">
    <location>
        <begin position="629"/>
        <end position="648"/>
    </location>
</feature>
<accession>E6QJF3</accession>
<keyword evidence="1" id="KW-1133">Transmembrane helix</keyword>
<evidence type="ECO:0000313" key="2">
    <source>
        <dbReference type="EMBL" id="CBI07369.1"/>
    </source>
</evidence>
<feature type="transmembrane region" description="Helical" evidence="1">
    <location>
        <begin position="660"/>
        <end position="679"/>
    </location>
</feature>
<feature type="transmembrane region" description="Helical" evidence="1">
    <location>
        <begin position="529"/>
        <end position="554"/>
    </location>
</feature>